<evidence type="ECO:0000313" key="2">
    <source>
        <dbReference type="EMBL" id="CAP56516.1"/>
    </source>
</evidence>
<evidence type="ECO:0000256" key="1">
    <source>
        <dbReference type="SAM" id="MobiDB-lite"/>
    </source>
</evidence>
<name>A9HNX5_GLUDA</name>
<dbReference type="Proteomes" id="UP000001176">
    <property type="component" value="Chromosome"/>
</dbReference>
<organism evidence="2 3">
    <name type="scientific">Gluconacetobacter diazotrophicus (strain ATCC 49037 / DSM 5601 / CCUG 37298 / CIP 103539 / LMG 7603 / PAl5)</name>
    <dbReference type="NCBI Taxonomy" id="272568"/>
    <lineage>
        <taxon>Bacteria</taxon>
        <taxon>Pseudomonadati</taxon>
        <taxon>Pseudomonadota</taxon>
        <taxon>Alphaproteobacteria</taxon>
        <taxon>Acetobacterales</taxon>
        <taxon>Acetobacteraceae</taxon>
        <taxon>Gluconacetobacter</taxon>
    </lineage>
</organism>
<dbReference type="AlphaFoldDB" id="A9HNX5"/>
<protein>
    <submittedName>
        <fullName evidence="2">Uncharacterized protein</fullName>
    </submittedName>
</protein>
<keyword evidence="3" id="KW-1185">Reference proteome</keyword>
<sequence>MGGTGEQARVTSRAGSSRARCRHDPSGHPAGGFLRPWQVSWLAGPRNGSGLPGA</sequence>
<gene>
    <name evidence="2" type="ordered locus">GDI2573</name>
</gene>
<feature type="region of interest" description="Disordered" evidence="1">
    <location>
        <begin position="1"/>
        <end position="34"/>
    </location>
</feature>
<dbReference type="EMBL" id="AM889285">
    <property type="protein sequence ID" value="CAP56516.1"/>
    <property type="molecule type" value="Genomic_DNA"/>
</dbReference>
<accession>A9HNX5</accession>
<dbReference type="KEGG" id="gdi:GDI2573"/>
<reference evidence="2 3" key="1">
    <citation type="journal article" date="2009" name="BMC Genomics">
        <title>Complete genome sequence of the sugarcane nitrogen-fixing endophyte Gluconacetobacter diazotrophicus Pal5.</title>
        <authorList>
            <person name="Bertalan M."/>
            <person name="Albano R."/>
            <person name="Padua V."/>
            <person name="Rouws L."/>
            <person name="Rojas C."/>
            <person name="Hemerly A."/>
            <person name="Teixeira K."/>
            <person name="Schwab S."/>
            <person name="Araujo J."/>
            <person name="Oliveira A."/>
            <person name="Franca L."/>
            <person name="Magalhaes V."/>
            <person name="Alqueres S."/>
            <person name="Cardoso A."/>
            <person name="Almeida W."/>
            <person name="Loureiro M.M."/>
            <person name="Nogueira E."/>
            <person name="Cidade D."/>
            <person name="Oliveira D."/>
            <person name="Simao T."/>
            <person name="Macedo J."/>
            <person name="Valadao A."/>
            <person name="Dreschsel M."/>
            <person name="Freitas F."/>
            <person name="Vidal M."/>
            <person name="Guedes H."/>
            <person name="Rodrigues E."/>
            <person name="Meneses C."/>
            <person name="Brioso P."/>
            <person name="Pozzer L."/>
            <person name="Figueiredo D."/>
            <person name="Montano H."/>
            <person name="Junior J."/>
            <person name="Filho G."/>
            <person name="Flores V."/>
            <person name="Ferreira B."/>
            <person name="Branco A."/>
            <person name="Gonzalez P."/>
            <person name="Guillobel H."/>
            <person name="Lemos M."/>
            <person name="Seibel L."/>
            <person name="Macedo J."/>
            <person name="Alves-Ferreira M."/>
            <person name="Sachetto-Martins G."/>
            <person name="Coelho A."/>
            <person name="Santos E."/>
            <person name="Amaral G."/>
            <person name="Neves A."/>
            <person name="Pacheco A.B."/>
            <person name="Carvalho D."/>
            <person name="Lery L."/>
            <person name="Bisch P."/>
            <person name="Rossle S.C."/>
            <person name="Urmenyi T."/>
            <person name="Kruger W.V."/>
            <person name="Martins O."/>
            <person name="Baldani J.I."/>
            <person name="Ferreira P.C."/>
        </authorList>
    </citation>
    <scope>NUCLEOTIDE SEQUENCE [LARGE SCALE GENOMIC DNA]</scope>
    <source>
        <strain evidence="3">ATCC 49037 / DSM 5601 / CCUG 37298 / CIP 103539 / LMG 7603 / PAl5</strain>
    </source>
</reference>
<evidence type="ECO:0000313" key="3">
    <source>
        <dbReference type="Proteomes" id="UP000001176"/>
    </source>
</evidence>
<proteinExistence type="predicted"/>